<evidence type="ECO:0000313" key="1">
    <source>
        <dbReference type="EMBL" id="KUL33712.1"/>
    </source>
</evidence>
<protein>
    <submittedName>
        <fullName evidence="1">Uncharacterized protein</fullName>
    </submittedName>
</protein>
<dbReference type="InterPro" id="IPR011047">
    <property type="entry name" value="Quinoprotein_ADH-like_sf"/>
</dbReference>
<comment type="caution">
    <text evidence="1">The sequence shown here is derived from an EMBL/GenBank/DDBJ whole genome shotgun (WGS) entry which is preliminary data.</text>
</comment>
<organism evidence="1 2">
    <name type="scientific">Actinoplanes awajinensis subsp. mycoplanecinus</name>
    <dbReference type="NCBI Taxonomy" id="135947"/>
    <lineage>
        <taxon>Bacteria</taxon>
        <taxon>Bacillati</taxon>
        <taxon>Actinomycetota</taxon>
        <taxon>Actinomycetes</taxon>
        <taxon>Micromonosporales</taxon>
        <taxon>Micromonosporaceae</taxon>
        <taxon>Actinoplanes</taxon>
    </lineage>
</organism>
<keyword evidence="2" id="KW-1185">Reference proteome</keyword>
<evidence type="ECO:0000313" key="2">
    <source>
        <dbReference type="Proteomes" id="UP000053244"/>
    </source>
</evidence>
<dbReference type="SUPFAM" id="SSF50998">
    <property type="entry name" value="Quinoprotein alcohol dehydrogenase-like"/>
    <property type="match status" value="1"/>
</dbReference>
<accession>A0A0X3UPI1</accession>
<dbReference type="RefSeq" id="WP_067691509.1">
    <property type="nucleotide sequence ID" value="NZ_LLZH01000134.1"/>
</dbReference>
<proteinExistence type="predicted"/>
<reference evidence="1 2" key="1">
    <citation type="submission" date="2015-10" db="EMBL/GenBank/DDBJ databases">
        <authorList>
            <person name="Gilbert D.G."/>
        </authorList>
    </citation>
    <scope>NUCLEOTIDE SEQUENCE [LARGE SCALE GENOMIC DNA]</scope>
    <source>
        <strain evidence="1 2">NRRL B-16712</strain>
    </source>
</reference>
<sequence>MRVISRSTTNGIEVFDADLQLVHTFGGHDAEGYAVASSLDRLALATDSGVICVDPGGRELWRWPQESLGGICAWSGDDALVWVYLPDAEAGRGERDRWVALDASSGEPRVEHQLEITGQGGQQVASPDGRHMLLEVDEGQNGSTIFRAEGKDLHTYPWEDRCLVAISPDGTQFLTVEHGQEDVAFHAFPGGDVQARVALAGFADLLGPDVNIGEVFLEWTGGYLDDATAVVVISGEHSREGDWWRHFRVDTRTGEVLGELGIVTIDAYDLKPLGDGTYIVTDSDGTLRRM</sequence>
<dbReference type="OrthoDB" id="4454357at2"/>
<dbReference type="Proteomes" id="UP000053244">
    <property type="component" value="Unassembled WGS sequence"/>
</dbReference>
<gene>
    <name evidence="1" type="ORF">ADL15_17080</name>
</gene>
<dbReference type="EMBL" id="LLZH01000134">
    <property type="protein sequence ID" value="KUL33712.1"/>
    <property type="molecule type" value="Genomic_DNA"/>
</dbReference>
<name>A0A0X3UPI1_9ACTN</name>
<dbReference type="AlphaFoldDB" id="A0A0X3UPI1"/>